<protein>
    <recommendedName>
        <fullName evidence="3">Alpha/beta hydrolase</fullName>
    </recommendedName>
</protein>
<dbReference type="Proteomes" id="UP000058446">
    <property type="component" value="Chromosome"/>
</dbReference>
<dbReference type="EMBL" id="CP006841">
    <property type="protein sequence ID" value="ALA68674.1"/>
    <property type="molecule type" value="Genomic_DNA"/>
</dbReference>
<sequence length="338" mass="37505">MCEKLSDGTEDCKIVRNPEDHNAGNLENSIMAQYFRSAGEYADISRTTKPFECQTLGKHMRDLAKQYGYVELPKCYGTFPEKKFPTSINDLISAHFVFPSFIKDAPQDQKLPIVLLGPGLFADPGLQDHMAELLAHHGFIGVPTSSSFNGFGEQFLAATIIADKANKDPNHPLHGRIDFSRLYMFGHSASGDSALGMNGVLEREMKRTIPELRVAGVVGMTPSVGDFYWHGLTGKAPTLFVEADMDHAAPFGLARWRYGLLDQPAWWTPVRGSRHNTEMDATYNTSESGLTLAFLRFLEGDKEAATWFIGDDWKLPKDKALYDVRRNAAADALEAAPQ</sequence>
<accession>A0A0K2H3Q9</accession>
<organism evidence="1 2">
    <name type="scientific">Corynebacterium lactis RW2-5</name>
    <dbReference type="NCBI Taxonomy" id="1408189"/>
    <lineage>
        <taxon>Bacteria</taxon>
        <taxon>Bacillati</taxon>
        <taxon>Actinomycetota</taxon>
        <taxon>Actinomycetes</taxon>
        <taxon>Mycobacteriales</taxon>
        <taxon>Corynebacteriaceae</taxon>
        <taxon>Corynebacterium</taxon>
    </lineage>
</organism>
<dbReference type="Gene3D" id="3.40.50.1820">
    <property type="entry name" value="alpha/beta hydrolase"/>
    <property type="match status" value="1"/>
</dbReference>
<reference evidence="1 2" key="1">
    <citation type="submission" date="2013-10" db="EMBL/GenBank/DDBJ databases">
        <title>Complete genome sequence of Corynebacterium lactis DSM 45799(T), isolated from raw cow milk.</title>
        <authorList>
            <person name="Ruckert C."/>
            <person name="Albersmeier A."/>
            <person name="Lipski A."/>
            <person name="Kalinowski J."/>
        </authorList>
    </citation>
    <scope>NUCLEOTIDE SEQUENCE [LARGE SCALE GENOMIC DNA]</scope>
    <source>
        <strain evidence="1 2">RW2-5</strain>
    </source>
</reference>
<dbReference type="RefSeq" id="WP_053412749.1">
    <property type="nucleotide sequence ID" value="NZ_CP006841.1"/>
</dbReference>
<dbReference type="SUPFAM" id="SSF53474">
    <property type="entry name" value="alpha/beta-Hydrolases"/>
    <property type="match status" value="1"/>
</dbReference>
<dbReference type="PATRIC" id="fig|1408189.4.peg.1994"/>
<evidence type="ECO:0008006" key="3">
    <source>
        <dbReference type="Google" id="ProtNLM"/>
    </source>
</evidence>
<dbReference type="OrthoDB" id="4369024at2"/>
<evidence type="ECO:0000313" key="1">
    <source>
        <dbReference type="EMBL" id="ALA68674.1"/>
    </source>
</evidence>
<proteinExistence type="predicted"/>
<keyword evidence="2" id="KW-1185">Reference proteome</keyword>
<gene>
    <name evidence="1" type="ORF">CLAC_09925</name>
</gene>
<dbReference type="InterPro" id="IPR029058">
    <property type="entry name" value="AB_hydrolase_fold"/>
</dbReference>
<name>A0A0K2H3Q9_9CORY</name>
<evidence type="ECO:0000313" key="2">
    <source>
        <dbReference type="Proteomes" id="UP000058446"/>
    </source>
</evidence>
<dbReference type="AlphaFoldDB" id="A0A0K2H3Q9"/>
<dbReference type="KEGG" id="clw:CLAC_09925"/>